<dbReference type="CDD" id="cd05466">
    <property type="entry name" value="PBP2_LTTR_substrate"/>
    <property type="match status" value="1"/>
</dbReference>
<keyword evidence="9" id="KW-1185">Reference proteome</keyword>
<dbReference type="InterPro" id="IPR036388">
    <property type="entry name" value="WH-like_DNA-bd_sf"/>
</dbReference>
<evidence type="ECO:0000256" key="1">
    <source>
        <dbReference type="ARBA" id="ARBA00009437"/>
    </source>
</evidence>
<dbReference type="PRINTS" id="PR00039">
    <property type="entry name" value="HTHLYSR"/>
</dbReference>
<sequence length="298" mass="32900">MLNALWLETFATLAETGHFTRAAARLNMTQPGVSQHLRKLEAQIGRPLLSRQGKGFTLTPAGEAVFDMARARREEERQLREAIRADDPEAGEVAVACSGSFAMALQPAFWSLLGAAPLLRLRLEAMPLRGVIDGVAEGRFDLGVVDHKPGDPRLEAERVGREALCLLLPAGVTDTRFAALEELGFIAHPDGWLYAEELFSLNYPKDFRGAEQLAVRAFLNQIGQIPAPVAQGVGYTLLPRSGYEAFVDRDRVAVAELDHPRHRDLWLLRRRGRELPARVERVARLVTEVAARLEAAEG</sequence>
<reference evidence="6 9" key="2">
    <citation type="submission" date="2018-03" db="EMBL/GenBank/DDBJ databases">
        <title>Genomic Encyclopedia of Archaeal and Bacterial Type Strains, Phase II (KMG-II): from individual species to whole genera.</title>
        <authorList>
            <person name="Goeker M."/>
        </authorList>
    </citation>
    <scope>NUCLEOTIDE SEQUENCE [LARGE SCALE GENOMIC DNA]</scope>
    <source>
        <strain evidence="6 9">DSM 29956</strain>
    </source>
</reference>
<proteinExistence type="inferred from homology"/>
<evidence type="ECO:0000259" key="5">
    <source>
        <dbReference type="PROSITE" id="PS50931"/>
    </source>
</evidence>
<dbReference type="Proteomes" id="UP000193495">
    <property type="component" value="Unassembled WGS sequence"/>
</dbReference>
<dbReference type="PANTHER" id="PTHR30126">
    <property type="entry name" value="HTH-TYPE TRANSCRIPTIONAL REGULATOR"/>
    <property type="match status" value="1"/>
</dbReference>
<organism evidence="7 8">
    <name type="scientific">Limimaricola soesokkakensis</name>
    <dbReference type="NCBI Taxonomy" id="1343159"/>
    <lineage>
        <taxon>Bacteria</taxon>
        <taxon>Pseudomonadati</taxon>
        <taxon>Pseudomonadota</taxon>
        <taxon>Alphaproteobacteria</taxon>
        <taxon>Rhodobacterales</taxon>
        <taxon>Paracoccaceae</taxon>
        <taxon>Limimaricola</taxon>
    </lineage>
</organism>
<dbReference type="InterPro" id="IPR005119">
    <property type="entry name" value="LysR_subst-bd"/>
</dbReference>
<protein>
    <submittedName>
        <fullName evidence="6">DNA-binding transcriptional LysR family regulator</fullName>
    </submittedName>
    <submittedName>
        <fullName evidence="7">HTH-type transcriptional regulator CynR</fullName>
    </submittedName>
</protein>
<comment type="similarity">
    <text evidence="1">Belongs to the LysR transcriptional regulatory family.</text>
</comment>
<dbReference type="SUPFAM" id="SSF46785">
    <property type="entry name" value="Winged helix' DNA-binding domain"/>
    <property type="match status" value="1"/>
</dbReference>
<name>A0A1X6ZX31_9RHOB</name>
<dbReference type="Proteomes" id="UP000240624">
    <property type="component" value="Unassembled WGS sequence"/>
</dbReference>
<dbReference type="OrthoDB" id="9811588at2"/>
<evidence type="ECO:0000313" key="9">
    <source>
        <dbReference type="Proteomes" id="UP000240624"/>
    </source>
</evidence>
<dbReference type="PROSITE" id="PS50931">
    <property type="entry name" value="HTH_LYSR"/>
    <property type="match status" value="1"/>
</dbReference>
<dbReference type="Gene3D" id="3.40.190.10">
    <property type="entry name" value="Periplasmic binding protein-like II"/>
    <property type="match status" value="2"/>
</dbReference>
<dbReference type="EMBL" id="FWFY01000011">
    <property type="protein sequence ID" value="SLN64233.1"/>
    <property type="molecule type" value="Genomic_DNA"/>
</dbReference>
<dbReference type="InterPro" id="IPR036390">
    <property type="entry name" value="WH_DNA-bd_sf"/>
</dbReference>
<dbReference type="Gene3D" id="1.10.10.10">
    <property type="entry name" value="Winged helix-like DNA-binding domain superfamily/Winged helix DNA-binding domain"/>
    <property type="match status" value="1"/>
</dbReference>
<evidence type="ECO:0000256" key="3">
    <source>
        <dbReference type="ARBA" id="ARBA00023125"/>
    </source>
</evidence>
<accession>A0A1X6ZX31</accession>
<dbReference type="GO" id="GO:0000976">
    <property type="term" value="F:transcription cis-regulatory region binding"/>
    <property type="evidence" value="ECO:0007669"/>
    <property type="project" value="TreeGrafter"/>
</dbReference>
<dbReference type="Pfam" id="PF00126">
    <property type="entry name" value="HTH_1"/>
    <property type="match status" value="1"/>
</dbReference>
<evidence type="ECO:0000313" key="7">
    <source>
        <dbReference type="EMBL" id="SLN64233.1"/>
    </source>
</evidence>
<evidence type="ECO:0000256" key="4">
    <source>
        <dbReference type="ARBA" id="ARBA00023163"/>
    </source>
</evidence>
<reference evidence="7 8" key="1">
    <citation type="submission" date="2017-03" db="EMBL/GenBank/DDBJ databases">
        <authorList>
            <person name="Afonso C.L."/>
            <person name="Miller P.J."/>
            <person name="Scott M.A."/>
            <person name="Spackman E."/>
            <person name="Goraichik I."/>
            <person name="Dimitrov K.M."/>
            <person name="Suarez D.L."/>
            <person name="Swayne D.E."/>
        </authorList>
    </citation>
    <scope>NUCLEOTIDE SEQUENCE [LARGE SCALE GENOMIC DNA]</scope>
    <source>
        <strain evidence="7 8">CECT 8367</strain>
    </source>
</reference>
<keyword evidence="4" id="KW-0804">Transcription</keyword>
<keyword evidence="2" id="KW-0805">Transcription regulation</keyword>
<feature type="domain" description="HTH lysR-type" evidence="5">
    <location>
        <begin position="1"/>
        <end position="59"/>
    </location>
</feature>
<keyword evidence="3 6" id="KW-0238">DNA-binding</keyword>
<dbReference type="InterPro" id="IPR000847">
    <property type="entry name" value="LysR_HTH_N"/>
</dbReference>
<dbReference type="GO" id="GO:0003700">
    <property type="term" value="F:DNA-binding transcription factor activity"/>
    <property type="evidence" value="ECO:0007669"/>
    <property type="project" value="InterPro"/>
</dbReference>
<dbReference type="EMBL" id="PYGB01000010">
    <property type="protein sequence ID" value="PSK83497.1"/>
    <property type="molecule type" value="Genomic_DNA"/>
</dbReference>
<evidence type="ECO:0000313" key="8">
    <source>
        <dbReference type="Proteomes" id="UP000193495"/>
    </source>
</evidence>
<dbReference type="FunFam" id="1.10.10.10:FF:000001">
    <property type="entry name" value="LysR family transcriptional regulator"/>
    <property type="match status" value="1"/>
</dbReference>
<evidence type="ECO:0000313" key="6">
    <source>
        <dbReference type="EMBL" id="PSK83497.1"/>
    </source>
</evidence>
<dbReference type="SUPFAM" id="SSF53850">
    <property type="entry name" value="Periplasmic binding protein-like II"/>
    <property type="match status" value="1"/>
</dbReference>
<dbReference type="Pfam" id="PF03466">
    <property type="entry name" value="LysR_substrate"/>
    <property type="match status" value="1"/>
</dbReference>
<evidence type="ECO:0000256" key="2">
    <source>
        <dbReference type="ARBA" id="ARBA00023015"/>
    </source>
</evidence>
<gene>
    <name evidence="7" type="primary">cynR_2</name>
    <name evidence="6" type="ORF">CLV79_11077</name>
    <name evidence="7" type="ORF">LOS8367_03141</name>
</gene>
<dbReference type="AlphaFoldDB" id="A0A1X6ZX31"/>
<dbReference type="RefSeq" id="WP_085897456.1">
    <property type="nucleotide sequence ID" value="NZ_FWFY01000011.1"/>
</dbReference>
<dbReference type="PANTHER" id="PTHR30126:SF99">
    <property type="entry name" value="TRANSCRIPTIONAL REGULATOR LYSR FAMILY"/>
    <property type="match status" value="1"/>
</dbReference>